<evidence type="ECO:0000256" key="1">
    <source>
        <dbReference type="ARBA" id="ARBA00005466"/>
    </source>
</evidence>
<dbReference type="PROSITE" id="PS51387">
    <property type="entry name" value="FAD_PCMH"/>
    <property type="match status" value="1"/>
</dbReference>
<dbReference type="InterPro" id="IPR016169">
    <property type="entry name" value="FAD-bd_PCMH_sub2"/>
</dbReference>
<dbReference type="Gene3D" id="3.30.465.10">
    <property type="match status" value="1"/>
</dbReference>
<evidence type="ECO:0000313" key="8">
    <source>
        <dbReference type="Proteomes" id="UP000184383"/>
    </source>
</evidence>
<feature type="domain" description="FAD-binding PCMH-type" evidence="6">
    <location>
        <begin position="74"/>
        <end position="249"/>
    </location>
</feature>
<reference evidence="8" key="1">
    <citation type="journal article" date="2017" name="Genome Biol.">
        <title>Comparative genomics reveals high biological diversity and specific adaptations in the industrially and medically important fungal genus Aspergillus.</title>
        <authorList>
            <person name="de Vries R.P."/>
            <person name="Riley R."/>
            <person name="Wiebenga A."/>
            <person name="Aguilar-Osorio G."/>
            <person name="Amillis S."/>
            <person name="Uchima C.A."/>
            <person name="Anderluh G."/>
            <person name="Asadollahi M."/>
            <person name="Askin M."/>
            <person name="Barry K."/>
            <person name="Battaglia E."/>
            <person name="Bayram O."/>
            <person name="Benocci T."/>
            <person name="Braus-Stromeyer S.A."/>
            <person name="Caldana C."/>
            <person name="Canovas D."/>
            <person name="Cerqueira G.C."/>
            <person name="Chen F."/>
            <person name="Chen W."/>
            <person name="Choi C."/>
            <person name="Clum A."/>
            <person name="Dos Santos R.A."/>
            <person name="Damasio A.R."/>
            <person name="Diallinas G."/>
            <person name="Emri T."/>
            <person name="Fekete E."/>
            <person name="Flipphi M."/>
            <person name="Freyberg S."/>
            <person name="Gallo A."/>
            <person name="Gournas C."/>
            <person name="Habgood R."/>
            <person name="Hainaut M."/>
            <person name="Harispe M.L."/>
            <person name="Henrissat B."/>
            <person name="Hilden K.S."/>
            <person name="Hope R."/>
            <person name="Hossain A."/>
            <person name="Karabika E."/>
            <person name="Karaffa L."/>
            <person name="Karanyi Z."/>
            <person name="Krasevec N."/>
            <person name="Kuo A."/>
            <person name="Kusch H."/>
            <person name="LaButti K."/>
            <person name="Lagendijk E.L."/>
            <person name="Lapidus A."/>
            <person name="Levasseur A."/>
            <person name="Lindquist E."/>
            <person name="Lipzen A."/>
            <person name="Logrieco A.F."/>
            <person name="MacCabe A."/>
            <person name="Maekelae M.R."/>
            <person name="Malavazi I."/>
            <person name="Melin P."/>
            <person name="Meyer V."/>
            <person name="Mielnichuk N."/>
            <person name="Miskei M."/>
            <person name="Molnar A.P."/>
            <person name="Mule G."/>
            <person name="Ngan C.Y."/>
            <person name="Orejas M."/>
            <person name="Orosz E."/>
            <person name="Ouedraogo J.P."/>
            <person name="Overkamp K.M."/>
            <person name="Park H.-S."/>
            <person name="Perrone G."/>
            <person name="Piumi F."/>
            <person name="Punt P.J."/>
            <person name="Ram A.F."/>
            <person name="Ramon A."/>
            <person name="Rauscher S."/>
            <person name="Record E."/>
            <person name="Riano-Pachon D.M."/>
            <person name="Robert V."/>
            <person name="Roehrig J."/>
            <person name="Ruller R."/>
            <person name="Salamov A."/>
            <person name="Salih N.S."/>
            <person name="Samson R.A."/>
            <person name="Sandor E."/>
            <person name="Sanguinetti M."/>
            <person name="Schuetze T."/>
            <person name="Sepcic K."/>
            <person name="Shelest E."/>
            <person name="Sherlock G."/>
            <person name="Sophianopoulou V."/>
            <person name="Squina F.M."/>
            <person name="Sun H."/>
            <person name="Susca A."/>
            <person name="Todd R.B."/>
            <person name="Tsang A."/>
            <person name="Unkles S.E."/>
            <person name="van de Wiele N."/>
            <person name="van Rossen-Uffink D."/>
            <person name="Oliveira J.V."/>
            <person name="Vesth T.C."/>
            <person name="Visser J."/>
            <person name="Yu J.-H."/>
            <person name="Zhou M."/>
            <person name="Andersen M.R."/>
            <person name="Archer D.B."/>
            <person name="Baker S.E."/>
            <person name="Benoit I."/>
            <person name="Brakhage A.A."/>
            <person name="Braus G.H."/>
            <person name="Fischer R."/>
            <person name="Frisvad J.C."/>
            <person name="Goldman G.H."/>
            <person name="Houbraken J."/>
            <person name="Oakley B."/>
            <person name="Pocsi I."/>
            <person name="Scazzocchio C."/>
            <person name="Seiboth B."/>
            <person name="vanKuyk P.A."/>
            <person name="Wortman J."/>
            <person name="Dyer P.S."/>
            <person name="Grigoriev I.V."/>
        </authorList>
    </citation>
    <scope>NUCLEOTIDE SEQUENCE [LARGE SCALE GENOMIC DNA]</scope>
    <source>
        <strain evidence="8">DTO 134E9</strain>
    </source>
</reference>
<dbReference type="GO" id="GO:0016491">
    <property type="term" value="F:oxidoreductase activity"/>
    <property type="evidence" value="ECO:0007669"/>
    <property type="project" value="UniProtKB-KW"/>
</dbReference>
<evidence type="ECO:0000256" key="3">
    <source>
        <dbReference type="ARBA" id="ARBA00022827"/>
    </source>
</evidence>
<keyword evidence="4" id="KW-0560">Oxidoreductase</keyword>
<keyword evidence="2" id="KW-0285">Flavoprotein</keyword>
<gene>
    <name evidence="7" type="ORF">ASPWEDRAFT_60249</name>
</gene>
<evidence type="ECO:0000256" key="5">
    <source>
        <dbReference type="SAM" id="SignalP"/>
    </source>
</evidence>
<comment type="similarity">
    <text evidence="1">Belongs to the oxygen-dependent FAD-linked oxidoreductase family.</text>
</comment>
<dbReference type="VEuPathDB" id="FungiDB:ASPWEDRAFT_60249"/>
<dbReference type="PANTHER" id="PTHR42973">
    <property type="entry name" value="BINDING OXIDOREDUCTASE, PUTATIVE (AFU_ORTHOLOGUE AFUA_1G17690)-RELATED"/>
    <property type="match status" value="1"/>
</dbReference>
<dbReference type="GO" id="GO:0071949">
    <property type="term" value="F:FAD binding"/>
    <property type="evidence" value="ECO:0007669"/>
    <property type="project" value="InterPro"/>
</dbReference>
<accession>A0A1L9RMX2</accession>
<feature type="signal peptide" evidence="5">
    <location>
        <begin position="1"/>
        <end position="17"/>
    </location>
</feature>
<keyword evidence="3" id="KW-0274">FAD</keyword>
<dbReference type="PANTHER" id="PTHR42973:SF53">
    <property type="entry name" value="FAD-BINDING PCMH-TYPE DOMAIN-CONTAINING PROTEIN-RELATED"/>
    <property type="match status" value="1"/>
</dbReference>
<name>A0A1L9RMX2_ASPWE</name>
<dbReference type="RefSeq" id="XP_040689909.1">
    <property type="nucleotide sequence ID" value="XM_040838508.1"/>
</dbReference>
<dbReference type="InterPro" id="IPR016166">
    <property type="entry name" value="FAD-bd_PCMH"/>
</dbReference>
<keyword evidence="5" id="KW-0732">Signal</keyword>
<sequence length="469" mass="50333">MIQYLLSAAPLLGLAAAANYSFPAVKNISQADIYQGNGPLPCEALIAAGLRDRVLLPADTGYEPQVLSWWAWNSRQHPYCLVLPQNTQEVSLALTTLVHAGKGAGDWHIAVRSGGHSTINSNNIVNGVTIDLSHMNSSSYDESTNTARVQPGGRWQNVYADLQERNITVAGGRDGDVGVGGFTLGGGNSFYSGRHSFACDTVNNFEVVLGNGTVVNANNKTNSDLYKALKGGTSNFGIVTRFDFNAIPSLPLFHETRVMSANYTNIVLDAIVDYIRKLPAYVNKGGVDNMAAAAKASQFAGESWNAGATVTFRNNPTILRYVNKLHDEYVKALQKSIGPDNFSTAIFLQPVPSYYAKISKAHGGSMMPLEKLGGNAVMWTGGVAVKTTTGALAFAKAGMHQMAAKLTEFAKTVDGHVDMIYLNYADATQDPLGSYGADRVEFMRKVAAKYDPAGVFQSRVPGGFKVNRV</sequence>
<proteinExistence type="inferred from homology"/>
<dbReference type="InterPro" id="IPR006094">
    <property type="entry name" value="Oxid_FAD_bind_N"/>
</dbReference>
<dbReference type="EMBL" id="KV878212">
    <property type="protein sequence ID" value="OJJ36233.1"/>
    <property type="molecule type" value="Genomic_DNA"/>
</dbReference>
<evidence type="ECO:0000313" key="7">
    <source>
        <dbReference type="EMBL" id="OJJ36233.1"/>
    </source>
</evidence>
<evidence type="ECO:0000256" key="2">
    <source>
        <dbReference type="ARBA" id="ARBA00022630"/>
    </source>
</evidence>
<dbReference type="AlphaFoldDB" id="A0A1L9RMX2"/>
<dbReference type="OrthoDB" id="2151789at2759"/>
<dbReference type="SUPFAM" id="SSF56176">
    <property type="entry name" value="FAD-binding/transporter-associated domain-like"/>
    <property type="match status" value="1"/>
</dbReference>
<dbReference type="Proteomes" id="UP000184383">
    <property type="component" value="Unassembled WGS sequence"/>
</dbReference>
<dbReference type="InterPro" id="IPR036318">
    <property type="entry name" value="FAD-bd_PCMH-like_sf"/>
</dbReference>
<organism evidence="7 8">
    <name type="scientific">Aspergillus wentii DTO 134E9</name>
    <dbReference type="NCBI Taxonomy" id="1073089"/>
    <lineage>
        <taxon>Eukaryota</taxon>
        <taxon>Fungi</taxon>
        <taxon>Dikarya</taxon>
        <taxon>Ascomycota</taxon>
        <taxon>Pezizomycotina</taxon>
        <taxon>Eurotiomycetes</taxon>
        <taxon>Eurotiomycetidae</taxon>
        <taxon>Eurotiales</taxon>
        <taxon>Aspergillaceae</taxon>
        <taxon>Aspergillus</taxon>
        <taxon>Aspergillus subgen. Cremei</taxon>
    </lineage>
</organism>
<dbReference type="STRING" id="1073089.A0A1L9RMX2"/>
<evidence type="ECO:0000259" key="6">
    <source>
        <dbReference type="PROSITE" id="PS51387"/>
    </source>
</evidence>
<dbReference type="Pfam" id="PF01565">
    <property type="entry name" value="FAD_binding_4"/>
    <property type="match status" value="1"/>
</dbReference>
<dbReference type="InterPro" id="IPR050416">
    <property type="entry name" value="FAD-linked_Oxidoreductase"/>
</dbReference>
<feature type="chain" id="PRO_5012815351" description="FAD-binding PCMH-type domain-containing protein" evidence="5">
    <location>
        <begin position="18"/>
        <end position="469"/>
    </location>
</feature>
<dbReference type="GeneID" id="63754356"/>
<evidence type="ECO:0000256" key="4">
    <source>
        <dbReference type="ARBA" id="ARBA00023002"/>
    </source>
</evidence>
<keyword evidence="8" id="KW-1185">Reference proteome</keyword>
<protein>
    <recommendedName>
        <fullName evidence="6">FAD-binding PCMH-type domain-containing protein</fullName>
    </recommendedName>
</protein>